<gene>
    <name evidence="2" type="ORF">AEK19_MT1735</name>
</gene>
<evidence type="ECO:0000256" key="1">
    <source>
        <dbReference type="SAM" id="MobiDB-lite"/>
    </source>
</evidence>
<reference evidence="2" key="1">
    <citation type="submission" date="2017-03" db="EMBL/GenBank/DDBJ databases">
        <title>The mitochondrial genome of the carnivorous plant Utricularia reniformis (Lentibulariaceae): structure, comparative analysis and evolutionary landmarks.</title>
        <authorList>
            <person name="Silva S.R."/>
            <person name="Alvarenga D.O."/>
            <person name="Michael T.P."/>
            <person name="Miranda V.F.O."/>
            <person name="Varani A.M."/>
        </authorList>
    </citation>
    <scope>NUCLEOTIDE SEQUENCE</scope>
</reference>
<protein>
    <submittedName>
        <fullName evidence="2">Uncharacterized protein</fullName>
    </submittedName>
</protein>
<sequence>MPPTEKGRRKTLSGNSNERRNANDGAPSHLELDVRLTEFGWGHGKKAAYSLGDNDFDCDFKKF</sequence>
<keyword evidence="2" id="KW-0496">Mitochondrion</keyword>
<evidence type="ECO:0000313" key="2">
    <source>
        <dbReference type="EMBL" id="ART30403.1"/>
    </source>
</evidence>
<geneLocation type="mitochondrion" evidence="2"/>
<dbReference type="AlphaFoldDB" id="A0A1Y0AZ18"/>
<accession>A0A1Y0AZ18</accession>
<organism evidence="2">
    <name type="scientific">Utricularia reniformis</name>
    <dbReference type="NCBI Taxonomy" id="192314"/>
    <lineage>
        <taxon>Eukaryota</taxon>
        <taxon>Viridiplantae</taxon>
        <taxon>Streptophyta</taxon>
        <taxon>Embryophyta</taxon>
        <taxon>Tracheophyta</taxon>
        <taxon>Spermatophyta</taxon>
        <taxon>Magnoliopsida</taxon>
        <taxon>eudicotyledons</taxon>
        <taxon>Gunneridae</taxon>
        <taxon>Pentapetalae</taxon>
        <taxon>asterids</taxon>
        <taxon>lamiids</taxon>
        <taxon>Lamiales</taxon>
        <taxon>Lentibulariaceae</taxon>
        <taxon>Utricularia</taxon>
    </lineage>
</organism>
<feature type="region of interest" description="Disordered" evidence="1">
    <location>
        <begin position="1"/>
        <end position="29"/>
    </location>
</feature>
<dbReference type="EMBL" id="KY774314">
    <property type="protein sequence ID" value="ART30403.1"/>
    <property type="molecule type" value="Genomic_DNA"/>
</dbReference>
<proteinExistence type="predicted"/>
<name>A0A1Y0AZ18_9LAMI</name>